<gene>
    <name evidence="2" type="ORF">SSM_03063</name>
</gene>
<comment type="caution">
    <text evidence="2">The sequence shown here is derived from an EMBL/GenBank/DDBJ whole genome shotgun (WGS) entry which is preliminary data.</text>
</comment>
<feature type="non-terminal residue" evidence="2">
    <location>
        <position position="1"/>
    </location>
</feature>
<name>A0A829F864_ENTFC</name>
<evidence type="ECO:0000313" key="3">
    <source>
        <dbReference type="Proteomes" id="UP000013897"/>
    </source>
</evidence>
<proteinExistence type="predicted"/>
<evidence type="ECO:0000313" key="2">
    <source>
        <dbReference type="EMBL" id="EOM18146.1"/>
    </source>
</evidence>
<sequence length="365" mass="43414">FIIRIFLGFFKLEIFGYGFLELRELWKFFPKISFFFEEEQNLSKRGTIINEWEKLNRISNRRLNAQTMCTPLKMQWSIDRITIVGTLRENIYYHTPHDVLILDFEQLMRLNEGNGYLKAVGNNGWQLLDQHEENIAYIEILKFQEGKGRIDFNPNKISQFLAGSMKNFIHDLFLEPHFSRADIACDIIDVPDDFITQYRVVDPVSFKPIYGRSGKLETAYWGSRASERQIRMYNKKLEQERKRKVVPKEIDTWWRLELQLRRGKATDWHAMVHESLDSFASPHYLPEDVKVTDRMMITALITEHSYWGQIHRNSKYKYRELLKQESQNDELTNHLRETFSESADDLKRELDTWLQGLDVTEVGAE</sequence>
<keyword evidence="2" id="KW-0396">Initiation factor</keyword>
<keyword evidence="2" id="KW-0648">Protein biosynthesis</keyword>
<dbReference type="GO" id="GO:0003743">
    <property type="term" value="F:translation initiation factor activity"/>
    <property type="evidence" value="ECO:0007669"/>
    <property type="project" value="UniProtKB-KW"/>
</dbReference>
<dbReference type="Proteomes" id="UP000013897">
    <property type="component" value="Unassembled WGS sequence"/>
</dbReference>
<dbReference type="EMBL" id="AITY01000086">
    <property type="protein sequence ID" value="EOM18146.1"/>
    <property type="molecule type" value="Genomic_DNA"/>
</dbReference>
<dbReference type="Pfam" id="PF02486">
    <property type="entry name" value="Rep_trans"/>
    <property type="match status" value="1"/>
</dbReference>
<evidence type="ECO:0000259" key="1">
    <source>
        <dbReference type="Pfam" id="PF02486"/>
    </source>
</evidence>
<organism evidence="2 3">
    <name type="scientific">Enterococcus faecium EnGen0192</name>
    <dbReference type="NCBI Taxonomy" id="1157487"/>
    <lineage>
        <taxon>Bacteria</taxon>
        <taxon>Bacillati</taxon>
        <taxon>Bacillota</taxon>
        <taxon>Bacilli</taxon>
        <taxon>Lactobacillales</taxon>
        <taxon>Enterococcaceae</taxon>
        <taxon>Enterococcus</taxon>
    </lineage>
</organism>
<dbReference type="AlphaFoldDB" id="A0A829F864"/>
<protein>
    <submittedName>
        <fullName evidence="2">Replication initiation factor</fullName>
    </submittedName>
</protein>
<dbReference type="InterPro" id="IPR003491">
    <property type="entry name" value="REP-like_C"/>
</dbReference>
<feature type="domain" description="Replication initiation protein-like C-terminal" evidence="1">
    <location>
        <begin position="215"/>
        <end position="267"/>
    </location>
</feature>
<reference evidence="2 3" key="1">
    <citation type="submission" date="2013-02" db="EMBL/GenBank/DDBJ databases">
        <title>The Genome Sequence of Enterococcus faecium HM1072.</title>
        <authorList>
            <consortium name="The Broad Institute Genome Sequencing Platform"/>
            <consortium name="The Broad Institute Genome Sequencing Center for Infectious Disease"/>
            <person name="Earl A.M."/>
            <person name="Gilmore M.S."/>
            <person name="Lebreton F."/>
            <person name="Courvalin P."/>
            <person name="Walker B."/>
            <person name="Young S.K."/>
            <person name="Zeng Q."/>
            <person name="Gargeya S."/>
            <person name="Fitzgerald M."/>
            <person name="Haas B."/>
            <person name="Abouelleil A."/>
            <person name="Alvarado L."/>
            <person name="Arachchi H.M."/>
            <person name="Berlin A.M."/>
            <person name="Chapman S.B."/>
            <person name="Dewar J."/>
            <person name="Goldberg J."/>
            <person name="Griggs A."/>
            <person name="Gujja S."/>
            <person name="Hansen M."/>
            <person name="Howarth C."/>
            <person name="Imamovic A."/>
            <person name="Larimer J."/>
            <person name="McCowan C."/>
            <person name="Murphy C."/>
            <person name="Neiman D."/>
            <person name="Pearson M."/>
            <person name="Priest M."/>
            <person name="Roberts A."/>
            <person name="Saif S."/>
            <person name="Shea T."/>
            <person name="Sisk P."/>
            <person name="Sykes S."/>
            <person name="Wortman J."/>
            <person name="Nusbaum C."/>
            <person name="Birren B."/>
        </authorList>
    </citation>
    <scope>NUCLEOTIDE SEQUENCE [LARGE SCALE GENOMIC DNA]</scope>
    <source>
        <strain evidence="2 3">HM1072</strain>
    </source>
</reference>
<accession>A0A829F864</accession>